<evidence type="ECO:0000313" key="5">
    <source>
        <dbReference type="EMBL" id="XBY46401.1"/>
    </source>
</evidence>
<dbReference type="KEGG" id="mflg:ABS361_09400"/>
<keyword evidence="2" id="KW-0378">Hydrolase</keyword>
<dbReference type="RefSeq" id="WP_407051497.1">
    <property type="nucleotide sequence ID" value="NZ_CP158568.1"/>
</dbReference>
<dbReference type="Pfam" id="PF00232">
    <property type="entry name" value="Glyco_hydro_1"/>
    <property type="match status" value="1"/>
</dbReference>
<name>A0AAU7XF77_9HYPH</name>
<keyword evidence="3" id="KW-0326">Glycosidase</keyword>
<evidence type="ECO:0000256" key="2">
    <source>
        <dbReference type="ARBA" id="ARBA00022801"/>
    </source>
</evidence>
<dbReference type="GO" id="GO:0008422">
    <property type="term" value="F:beta-glucosidase activity"/>
    <property type="evidence" value="ECO:0007669"/>
    <property type="project" value="TreeGrafter"/>
</dbReference>
<dbReference type="InterPro" id="IPR001360">
    <property type="entry name" value="Glyco_hydro_1"/>
</dbReference>
<sequence length="427" mass="48662">MLPPRSRLGELTRPDSFWWSTGIEDTFITAPHPTTGRTLDEYELTDHYRRWTDDLSLMADLGVTCARYGVPWHRIQPEPSRWDWRHADETLEHLLALGIAPQVDLVHYGLPPWLSEAYLDPDYPVRVADYAGRLADRFKGRIHWYTPLNEPRITAWYCGRLGWWPPYRRSWKGFVAVMLAVAEGIQRTVAALRAVDPEIVAYHVDATDLYETDDPALEPEVRRRRDLVFLALDLVAGRVDDRHPLFGWLIAQGADPSRLERLAARAEPPEVIGLNLYPMFTRKRLVADARGRLRVHMPYTEAGLVEGVARAYHEHFGVPLMISEIATAGSVRRRLGWLDRSVEAVARLRAEGVPVVGYTWWPMFSLVTWAWRQGRRDVAAHLARMGLYDLDAELNRNHTPVVDAYRALAAGGADRVGALRPPGLHPT</sequence>
<dbReference type="PANTHER" id="PTHR10353:SF36">
    <property type="entry name" value="LP05116P"/>
    <property type="match status" value="1"/>
</dbReference>
<dbReference type="InterPro" id="IPR017853">
    <property type="entry name" value="GH"/>
</dbReference>
<proteinExistence type="inferred from homology"/>
<organism evidence="5">
    <name type="scientific">Methyloraptor flagellatus</name>
    <dbReference type="NCBI Taxonomy" id="3162530"/>
    <lineage>
        <taxon>Bacteria</taxon>
        <taxon>Pseudomonadati</taxon>
        <taxon>Pseudomonadota</taxon>
        <taxon>Alphaproteobacteria</taxon>
        <taxon>Hyphomicrobiales</taxon>
        <taxon>Ancalomicrobiaceae</taxon>
        <taxon>Methyloraptor</taxon>
    </lineage>
</organism>
<protein>
    <submittedName>
        <fullName evidence="5">Family 1 glycosylhydrolase</fullName>
    </submittedName>
</protein>
<dbReference type="SUPFAM" id="SSF51445">
    <property type="entry name" value="(Trans)glycosidases"/>
    <property type="match status" value="1"/>
</dbReference>
<accession>A0AAU7XF77</accession>
<dbReference type="EMBL" id="CP158568">
    <property type="protein sequence ID" value="XBY46401.1"/>
    <property type="molecule type" value="Genomic_DNA"/>
</dbReference>
<dbReference type="GO" id="GO:0005975">
    <property type="term" value="P:carbohydrate metabolic process"/>
    <property type="evidence" value="ECO:0007669"/>
    <property type="project" value="InterPro"/>
</dbReference>
<evidence type="ECO:0000256" key="4">
    <source>
        <dbReference type="RuleBase" id="RU003690"/>
    </source>
</evidence>
<evidence type="ECO:0000256" key="1">
    <source>
        <dbReference type="ARBA" id="ARBA00010838"/>
    </source>
</evidence>
<dbReference type="PANTHER" id="PTHR10353">
    <property type="entry name" value="GLYCOSYL HYDROLASE"/>
    <property type="match status" value="1"/>
</dbReference>
<gene>
    <name evidence="5" type="ORF">ABS361_09400</name>
</gene>
<reference evidence="5" key="1">
    <citation type="submission" date="2024-06" db="EMBL/GenBank/DDBJ databases">
        <title>Methylostella associata gen. nov., sp. nov., a novel Ancalomicrobiaceae-affiliated facultatively methylotrophic bacteria that feed on methanotrophs of the genus Methylococcus.</title>
        <authorList>
            <person name="Saltykova V."/>
            <person name="Danilova O.V."/>
            <person name="Oshkin I.Y."/>
            <person name="Belova S.E."/>
            <person name="Pimenov N.V."/>
            <person name="Dedysh S.N."/>
        </authorList>
    </citation>
    <scope>NUCLEOTIDE SEQUENCE</scope>
    <source>
        <strain evidence="5">S20</strain>
    </source>
</reference>
<dbReference type="Gene3D" id="3.20.20.80">
    <property type="entry name" value="Glycosidases"/>
    <property type="match status" value="1"/>
</dbReference>
<evidence type="ECO:0000256" key="3">
    <source>
        <dbReference type="ARBA" id="ARBA00023295"/>
    </source>
</evidence>
<comment type="similarity">
    <text evidence="1 4">Belongs to the glycosyl hydrolase 1 family.</text>
</comment>
<dbReference type="AlphaFoldDB" id="A0AAU7XF77"/>